<evidence type="ECO:0000313" key="2">
    <source>
        <dbReference type="EMBL" id="PMD47208.1"/>
    </source>
</evidence>
<dbReference type="PANTHER" id="PTHR35392">
    <property type="entry name" value="ZN(II)2CYS6 TRANSCRIPTION FACTOR (EUROFUNG)-RELATED-RELATED"/>
    <property type="match status" value="1"/>
</dbReference>
<dbReference type="OrthoDB" id="3524154at2759"/>
<evidence type="ECO:0000313" key="3">
    <source>
        <dbReference type="Proteomes" id="UP000235786"/>
    </source>
</evidence>
<dbReference type="AlphaFoldDB" id="A0A2J6S8W4"/>
<sequence>MTTMDYPSPAMGIDMNDPSNIALFSKLVWFQVDFSRTEFLYNSPDNVHQRTLQSLAHSLGLEYEYCLRVRQARITRPDIPLSDQVKISGFSLNHQSVTQDATVGITASRPGINESGLRTECREPVVTMTNDLETFDPLDLLDFGNDDFNLAEFDSNFNFGERQADGQERASSQLLEKSTIPMDISNRPDFFEPWDIFSGSSQFSADFAPIVPHDDHLGRDPNPIQKSQDPSCVDQFLELGEKDDRGSSSKETYLGNISMPAIHDHQSYSALSSLKRGYEQPFGSFSEASIYHSQPAYSRPGSISGSRVGSSGSSVGSVNSSRSYFRGRPSRVLTLTSRRPSTHSRTGSRRFREIVFDSSQSRPTSTTSTSSIRRKPLDSIGRAAAKAVKAIGACWRCKFLRKQCDTTTPCEACPKATQHSNWRSLGCKRGSFKSEMIPIPLCPRSHAGYSMSSEPSVDEKVDTLLASANGRLQEDIRRRAEQTVADDESTTPTGEADVDPFIKRLNKQWPLLSPGQSRMISSFDHPFPAKLLPLDQCILDILWEAFDCPLSHIIIGSTGDLIMLRAAAMYQAKTETDKLIAQSLICLRNSLEALRVANSGYLEENLHQACDLLMYKVDCIANITSSLDLYTHELSRVFFKKENMRNKSWWLSIFYSFCIQSMVKKALIMLIGGAEPTTQPTWEQLFIYISLFDCLLLARGATIR</sequence>
<organism evidence="2 3">
    <name type="scientific">Hyaloscypha variabilis (strain UAMH 11265 / GT02V1 / F)</name>
    <name type="common">Meliniomyces variabilis</name>
    <dbReference type="NCBI Taxonomy" id="1149755"/>
    <lineage>
        <taxon>Eukaryota</taxon>
        <taxon>Fungi</taxon>
        <taxon>Dikarya</taxon>
        <taxon>Ascomycota</taxon>
        <taxon>Pezizomycotina</taxon>
        <taxon>Leotiomycetes</taxon>
        <taxon>Helotiales</taxon>
        <taxon>Hyaloscyphaceae</taxon>
        <taxon>Hyaloscypha</taxon>
        <taxon>Hyaloscypha variabilis</taxon>
    </lineage>
</organism>
<keyword evidence="3" id="KW-1185">Reference proteome</keyword>
<reference evidence="2 3" key="1">
    <citation type="submission" date="2016-04" db="EMBL/GenBank/DDBJ databases">
        <title>A degradative enzymes factory behind the ericoid mycorrhizal symbiosis.</title>
        <authorList>
            <consortium name="DOE Joint Genome Institute"/>
            <person name="Martino E."/>
            <person name="Morin E."/>
            <person name="Grelet G."/>
            <person name="Kuo A."/>
            <person name="Kohler A."/>
            <person name="Daghino S."/>
            <person name="Barry K."/>
            <person name="Choi C."/>
            <person name="Cichocki N."/>
            <person name="Clum A."/>
            <person name="Copeland A."/>
            <person name="Hainaut M."/>
            <person name="Haridas S."/>
            <person name="Labutti K."/>
            <person name="Lindquist E."/>
            <person name="Lipzen A."/>
            <person name="Khouja H.-R."/>
            <person name="Murat C."/>
            <person name="Ohm R."/>
            <person name="Olson A."/>
            <person name="Spatafora J."/>
            <person name="Veneault-Fourrey C."/>
            <person name="Henrissat B."/>
            <person name="Grigoriev I."/>
            <person name="Martin F."/>
            <person name="Perotto S."/>
        </authorList>
    </citation>
    <scope>NUCLEOTIDE SEQUENCE [LARGE SCALE GENOMIC DNA]</scope>
    <source>
        <strain evidence="2 3">F</strain>
    </source>
</reference>
<accession>A0A2J6S8W4</accession>
<feature type="region of interest" description="Disordered" evidence="1">
    <location>
        <begin position="296"/>
        <end position="374"/>
    </location>
</feature>
<evidence type="ECO:0000256" key="1">
    <source>
        <dbReference type="SAM" id="MobiDB-lite"/>
    </source>
</evidence>
<dbReference type="EMBL" id="KZ613938">
    <property type="protein sequence ID" value="PMD47208.1"/>
    <property type="molecule type" value="Genomic_DNA"/>
</dbReference>
<dbReference type="Proteomes" id="UP000235786">
    <property type="component" value="Unassembled WGS sequence"/>
</dbReference>
<dbReference type="STRING" id="1149755.A0A2J6S8W4"/>
<feature type="compositionally biased region" description="Low complexity" evidence="1">
    <location>
        <begin position="358"/>
        <end position="371"/>
    </location>
</feature>
<protein>
    <submittedName>
        <fullName evidence="2">Uncharacterized protein</fullName>
    </submittedName>
</protein>
<feature type="compositionally biased region" description="Low complexity" evidence="1">
    <location>
        <begin position="298"/>
        <end position="323"/>
    </location>
</feature>
<dbReference type="PANTHER" id="PTHR35392:SF1">
    <property type="entry name" value="ZN(II)2CYS6 TRANSCRIPTION FACTOR (EUROFUNG)"/>
    <property type="match status" value="1"/>
</dbReference>
<dbReference type="InterPro" id="IPR052973">
    <property type="entry name" value="Fungal_sec-metab_reg_TF"/>
</dbReference>
<name>A0A2J6S8W4_HYAVF</name>
<feature type="compositionally biased region" description="Basic residues" evidence="1">
    <location>
        <begin position="340"/>
        <end position="349"/>
    </location>
</feature>
<gene>
    <name evidence="2" type="ORF">L207DRAFT_627902</name>
</gene>
<proteinExistence type="predicted"/>